<accession>A0ABR1VF71</accession>
<organism evidence="2 3">
    <name type="scientific">Apiospora phragmitis</name>
    <dbReference type="NCBI Taxonomy" id="2905665"/>
    <lineage>
        <taxon>Eukaryota</taxon>
        <taxon>Fungi</taxon>
        <taxon>Dikarya</taxon>
        <taxon>Ascomycota</taxon>
        <taxon>Pezizomycotina</taxon>
        <taxon>Sordariomycetes</taxon>
        <taxon>Xylariomycetidae</taxon>
        <taxon>Amphisphaeriales</taxon>
        <taxon>Apiosporaceae</taxon>
        <taxon>Apiospora</taxon>
    </lineage>
</organism>
<comment type="caution">
    <text evidence="2">The sequence shown here is derived from an EMBL/GenBank/DDBJ whole genome shotgun (WGS) entry which is preliminary data.</text>
</comment>
<reference evidence="2 3" key="1">
    <citation type="submission" date="2023-01" db="EMBL/GenBank/DDBJ databases">
        <title>Analysis of 21 Apiospora genomes using comparative genomics revels a genus with tremendous synthesis potential of carbohydrate active enzymes and secondary metabolites.</title>
        <authorList>
            <person name="Sorensen T."/>
        </authorList>
    </citation>
    <scope>NUCLEOTIDE SEQUENCE [LARGE SCALE GENOMIC DNA]</scope>
    <source>
        <strain evidence="2 3">CBS 135458</strain>
    </source>
</reference>
<dbReference type="RefSeq" id="XP_066717149.1">
    <property type="nucleotide sequence ID" value="XM_066857880.1"/>
</dbReference>
<proteinExistence type="predicted"/>
<gene>
    <name evidence="2" type="ORF">PG994_006471</name>
</gene>
<evidence type="ECO:0000313" key="2">
    <source>
        <dbReference type="EMBL" id="KAK8069855.1"/>
    </source>
</evidence>
<dbReference type="EMBL" id="JAQQWL010000006">
    <property type="protein sequence ID" value="KAK8069855.1"/>
    <property type="molecule type" value="Genomic_DNA"/>
</dbReference>
<dbReference type="Proteomes" id="UP001480595">
    <property type="component" value="Unassembled WGS sequence"/>
</dbReference>
<feature type="region of interest" description="Disordered" evidence="1">
    <location>
        <begin position="36"/>
        <end position="58"/>
    </location>
</feature>
<evidence type="ECO:0000313" key="3">
    <source>
        <dbReference type="Proteomes" id="UP001480595"/>
    </source>
</evidence>
<sequence>MQTAVADVFGVGRGAYSRTCGLKDLTSRLTGNDIQTDTYNNNNGGTRDGGGRRPGFFNAPANNRLDGLRGAAVLLRIGG</sequence>
<name>A0ABR1VF71_9PEZI</name>
<keyword evidence="3" id="KW-1185">Reference proteome</keyword>
<protein>
    <submittedName>
        <fullName evidence="2">Uncharacterized protein</fullName>
    </submittedName>
</protein>
<evidence type="ECO:0000256" key="1">
    <source>
        <dbReference type="SAM" id="MobiDB-lite"/>
    </source>
</evidence>
<dbReference type="GeneID" id="92090943"/>